<dbReference type="Gene3D" id="1.20.1070.10">
    <property type="entry name" value="Rhodopsin 7-helix transmembrane proteins"/>
    <property type="match status" value="1"/>
</dbReference>
<keyword evidence="8" id="KW-1185">Reference proteome</keyword>
<dbReference type="GO" id="GO:0007165">
    <property type="term" value="P:signal transduction"/>
    <property type="evidence" value="ECO:0007669"/>
    <property type="project" value="UniProtKB-ARBA"/>
</dbReference>
<keyword evidence="2 6" id="KW-0812">Transmembrane</keyword>
<feature type="compositionally biased region" description="Polar residues" evidence="5">
    <location>
        <begin position="448"/>
        <end position="465"/>
    </location>
</feature>
<accession>A0ABD3P9Y2</accession>
<evidence type="ECO:0000256" key="3">
    <source>
        <dbReference type="ARBA" id="ARBA00022989"/>
    </source>
</evidence>
<dbReference type="AlphaFoldDB" id="A0ABD3P9Y2"/>
<evidence type="ECO:0000313" key="8">
    <source>
        <dbReference type="Proteomes" id="UP001530315"/>
    </source>
</evidence>
<proteinExistence type="predicted"/>
<keyword evidence="4 6" id="KW-0472">Membrane</keyword>
<evidence type="ECO:0000256" key="6">
    <source>
        <dbReference type="SAM" id="Phobius"/>
    </source>
</evidence>
<dbReference type="CDD" id="cd00637">
    <property type="entry name" value="7tm_classA_rhodopsin-like"/>
    <property type="match status" value="1"/>
</dbReference>
<gene>
    <name evidence="7" type="ORF">ACHAW5_006533</name>
</gene>
<evidence type="ECO:0000313" key="7">
    <source>
        <dbReference type="EMBL" id="KAL3784427.1"/>
    </source>
</evidence>
<feature type="transmembrane region" description="Helical" evidence="6">
    <location>
        <begin position="360"/>
        <end position="380"/>
    </location>
</feature>
<feature type="region of interest" description="Disordered" evidence="5">
    <location>
        <begin position="448"/>
        <end position="476"/>
    </location>
</feature>
<sequence>MALIRPSALARKMLEDSTGIYRDYENHHKPTIWLMKVGGLLSMTACNFIMRDVLIRYNKGERIRLTHLIVFEVNTINIRSDQALICPLSSYVTFRVYRNYANACLPILNGKLSFAVFWGSFFSPFMSTWMGLDSEFRDFFFHSFIYTGMSALNSVRVDTDIYLAAGSIASCTAQGFLDAFFYGSAVFMNAILAFTHCVMVKRGRKDEATGSLWIVLVLPPLICFLLAILPLFDRAYNPTGFHVCGIAEYPLGCIHPLNPYSCERGINARVLSIFRFAFIFIGHLTIVVSVSILIHHIISRERRMKTNPGDIANNSSIKATWQGISYVAAFMFSWGPWYIWQWIRITSGMRTISTDGYLPLYYLISITHPLQGVGIAVVYFRPRYLKFRDRDNEELRLSSALRSLDLPVPSILTSEWWRTLCSKSSSSDGSKRCLDDRVIRRDSKNDTTSVIVENSNNEPISTTSVEGDGRGNQLLE</sequence>
<protein>
    <submittedName>
        <fullName evidence="7">Uncharacterized protein</fullName>
    </submittedName>
</protein>
<feature type="transmembrane region" description="Helical" evidence="6">
    <location>
        <begin position="319"/>
        <end position="340"/>
    </location>
</feature>
<dbReference type="PANTHER" id="PTHR23112">
    <property type="entry name" value="G PROTEIN-COUPLED RECEPTOR 157-RELATED"/>
    <property type="match status" value="1"/>
</dbReference>
<evidence type="ECO:0000256" key="5">
    <source>
        <dbReference type="SAM" id="MobiDB-lite"/>
    </source>
</evidence>
<evidence type="ECO:0000256" key="2">
    <source>
        <dbReference type="ARBA" id="ARBA00022692"/>
    </source>
</evidence>
<keyword evidence="3 6" id="KW-1133">Transmembrane helix</keyword>
<reference evidence="7 8" key="1">
    <citation type="submission" date="2024-10" db="EMBL/GenBank/DDBJ databases">
        <title>Updated reference genomes for cyclostephanoid diatoms.</title>
        <authorList>
            <person name="Roberts W.R."/>
            <person name="Alverson A.J."/>
        </authorList>
    </citation>
    <scope>NUCLEOTIDE SEQUENCE [LARGE SCALE GENOMIC DNA]</scope>
    <source>
        <strain evidence="7 8">AJA276-08</strain>
    </source>
</reference>
<dbReference type="GO" id="GO:0016020">
    <property type="term" value="C:membrane"/>
    <property type="evidence" value="ECO:0007669"/>
    <property type="project" value="UniProtKB-SubCell"/>
</dbReference>
<evidence type="ECO:0000256" key="4">
    <source>
        <dbReference type="ARBA" id="ARBA00023136"/>
    </source>
</evidence>
<name>A0ABD3P9Y2_9STRA</name>
<feature type="transmembrane region" description="Helical" evidence="6">
    <location>
        <begin position="212"/>
        <end position="232"/>
    </location>
</feature>
<feature type="transmembrane region" description="Helical" evidence="6">
    <location>
        <begin position="273"/>
        <end position="298"/>
    </location>
</feature>
<dbReference type="EMBL" id="JALLAZ020000929">
    <property type="protein sequence ID" value="KAL3784427.1"/>
    <property type="molecule type" value="Genomic_DNA"/>
</dbReference>
<organism evidence="7 8">
    <name type="scientific">Stephanodiscus triporus</name>
    <dbReference type="NCBI Taxonomy" id="2934178"/>
    <lineage>
        <taxon>Eukaryota</taxon>
        <taxon>Sar</taxon>
        <taxon>Stramenopiles</taxon>
        <taxon>Ochrophyta</taxon>
        <taxon>Bacillariophyta</taxon>
        <taxon>Coscinodiscophyceae</taxon>
        <taxon>Thalassiosirophycidae</taxon>
        <taxon>Stephanodiscales</taxon>
        <taxon>Stephanodiscaceae</taxon>
        <taxon>Stephanodiscus</taxon>
    </lineage>
</organism>
<comment type="subcellular location">
    <subcellularLocation>
        <location evidence="1">Membrane</location>
        <topology evidence="1">Multi-pass membrane protein</topology>
    </subcellularLocation>
</comment>
<feature type="transmembrane region" description="Helical" evidence="6">
    <location>
        <begin position="32"/>
        <end position="50"/>
    </location>
</feature>
<dbReference type="SUPFAM" id="SSF81321">
    <property type="entry name" value="Family A G protein-coupled receptor-like"/>
    <property type="match status" value="1"/>
</dbReference>
<evidence type="ECO:0000256" key="1">
    <source>
        <dbReference type="ARBA" id="ARBA00004141"/>
    </source>
</evidence>
<dbReference type="PANTHER" id="PTHR23112:SF0">
    <property type="entry name" value="TRANSMEMBRANE PROTEIN 116"/>
    <property type="match status" value="1"/>
</dbReference>
<dbReference type="Proteomes" id="UP001530315">
    <property type="component" value="Unassembled WGS sequence"/>
</dbReference>
<feature type="transmembrane region" description="Helical" evidence="6">
    <location>
        <begin position="179"/>
        <end position="200"/>
    </location>
</feature>
<comment type="caution">
    <text evidence="7">The sequence shown here is derived from an EMBL/GenBank/DDBJ whole genome shotgun (WGS) entry which is preliminary data.</text>
</comment>